<accession>A0A4E0RY22</accession>
<dbReference type="EMBL" id="JXXN02000124">
    <property type="protein sequence ID" value="THD28538.1"/>
    <property type="molecule type" value="Genomic_DNA"/>
</dbReference>
<feature type="chain" id="PRO_5020024698" description="Saposin B-type domain-containing protein" evidence="1">
    <location>
        <begin position="22"/>
        <end position="125"/>
    </location>
</feature>
<keyword evidence="1" id="KW-0732">Signal</keyword>
<organism evidence="2 3">
    <name type="scientific">Fasciola hepatica</name>
    <name type="common">Liver fluke</name>
    <dbReference type="NCBI Taxonomy" id="6192"/>
    <lineage>
        <taxon>Eukaryota</taxon>
        <taxon>Metazoa</taxon>
        <taxon>Spiralia</taxon>
        <taxon>Lophotrochozoa</taxon>
        <taxon>Platyhelminthes</taxon>
        <taxon>Trematoda</taxon>
        <taxon>Digenea</taxon>
        <taxon>Plagiorchiida</taxon>
        <taxon>Echinostomata</taxon>
        <taxon>Echinostomatoidea</taxon>
        <taxon>Fasciolidae</taxon>
        <taxon>Fasciola</taxon>
    </lineage>
</organism>
<sequence length="125" mass="14142">MDIPCFCFVIFACALCGTANSECRSLEERNSAGLAIPIQDPLMNEIEHSLASCALLSDILKCQICQYFVDRMHIRLGLHHEDAKRVEAVLFLSIELHLLYCPLDDTTKDPRLYERSGCETTFNDT</sequence>
<evidence type="ECO:0000313" key="2">
    <source>
        <dbReference type="EMBL" id="THD28538.1"/>
    </source>
</evidence>
<proteinExistence type="predicted"/>
<name>A0A4E0RY22_FASHE</name>
<keyword evidence="3" id="KW-1185">Reference proteome</keyword>
<evidence type="ECO:0008006" key="4">
    <source>
        <dbReference type="Google" id="ProtNLM"/>
    </source>
</evidence>
<evidence type="ECO:0000313" key="3">
    <source>
        <dbReference type="Proteomes" id="UP000230066"/>
    </source>
</evidence>
<evidence type="ECO:0000256" key="1">
    <source>
        <dbReference type="SAM" id="SignalP"/>
    </source>
</evidence>
<dbReference type="Proteomes" id="UP000230066">
    <property type="component" value="Unassembled WGS sequence"/>
</dbReference>
<dbReference type="AlphaFoldDB" id="A0A4E0RY22"/>
<comment type="caution">
    <text evidence="2">The sequence shown here is derived from an EMBL/GenBank/DDBJ whole genome shotgun (WGS) entry which is preliminary data.</text>
</comment>
<feature type="signal peptide" evidence="1">
    <location>
        <begin position="1"/>
        <end position="21"/>
    </location>
</feature>
<reference evidence="2" key="1">
    <citation type="submission" date="2019-03" db="EMBL/GenBank/DDBJ databases">
        <title>Improved annotation for the trematode Fasciola hepatica.</title>
        <authorList>
            <person name="Choi Y.-J."/>
            <person name="Martin J."/>
            <person name="Mitreva M."/>
        </authorList>
    </citation>
    <scope>NUCLEOTIDE SEQUENCE [LARGE SCALE GENOMIC DNA]</scope>
</reference>
<gene>
    <name evidence="2" type="ORF">D915_000602</name>
</gene>
<protein>
    <recommendedName>
        <fullName evidence="4">Saposin B-type domain-containing protein</fullName>
    </recommendedName>
</protein>